<dbReference type="GO" id="GO:0002682">
    <property type="term" value="P:regulation of immune system process"/>
    <property type="evidence" value="ECO:0007669"/>
    <property type="project" value="TreeGrafter"/>
</dbReference>
<dbReference type="KEGG" id="pdic:118497525"/>
<protein>
    <submittedName>
        <fullName evidence="7">Carcinoembryonic antigen-related cell adhesion molecule 21-like</fullName>
    </submittedName>
</protein>
<dbReference type="InterPro" id="IPR013783">
    <property type="entry name" value="Ig-like_fold"/>
</dbReference>
<evidence type="ECO:0000313" key="7">
    <source>
        <dbReference type="RefSeq" id="XP_035868068.1"/>
    </source>
</evidence>
<evidence type="ECO:0000256" key="3">
    <source>
        <dbReference type="ARBA" id="ARBA00023319"/>
    </source>
</evidence>
<dbReference type="InterPro" id="IPR003598">
    <property type="entry name" value="Ig_sub2"/>
</dbReference>
<dbReference type="Proteomes" id="UP000504628">
    <property type="component" value="Chromosome 12"/>
</dbReference>
<dbReference type="GeneID" id="118497525"/>
<dbReference type="InterPro" id="IPR007110">
    <property type="entry name" value="Ig-like_dom"/>
</dbReference>
<evidence type="ECO:0000256" key="2">
    <source>
        <dbReference type="ARBA" id="ARBA00023180"/>
    </source>
</evidence>
<accession>A0A7E6CMC1</accession>
<dbReference type="SMART" id="SM00408">
    <property type="entry name" value="IGc2"/>
    <property type="match status" value="1"/>
</dbReference>
<comment type="similarity">
    <text evidence="4">Belongs to the immunoglobulin superfamily. CEA family.</text>
</comment>
<dbReference type="AlphaFoldDB" id="A0A7E6CMC1"/>
<dbReference type="InterPro" id="IPR013098">
    <property type="entry name" value="Ig_I-set"/>
</dbReference>
<name>A0A7E6CMC1_9CHIR</name>
<reference evidence="7" key="1">
    <citation type="submission" date="2025-08" db="UniProtKB">
        <authorList>
            <consortium name="RefSeq"/>
        </authorList>
    </citation>
    <scope>IDENTIFICATION</scope>
    <source>
        <tissue evidence="7">Muscle</tissue>
    </source>
</reference>
<dbReference type="Gene3D" id="2.60.40.10">
    <property type="entry name" value="Immunoglobulins"/>
    <property type="match status" value="1"/>
</dbReference>
<dbReference type="GO" id="GO:1990782">
    <property type="term" value="F:protein tyrosine kinase binding"/>
    <property type="evidence" value="ECO:0007669"/>
    <property type="project" value="TreeGrafter"/>
</dbReference>
<dbReference type="InterPro" id="IPR050831">
    <property type="entry name" value="CEA_cell_adhesion"/>
</dbReference>
<keyword evidence="3" id="KW-0393">Immunoglobulin domain</keyword>
<dbReference type="FunFam" id="2.60.40.10:FF:000244">
    <property type="entry name" value="carcinoembryonic antigen-related cell adhesion molecule 16"/>
    <property type="match status" value="1"/>
</dbReference>
<keyword evidence="6" id="KW-1185">Reference proteome</keyword>
<dbReference type="SUPFAM" id="SSF48726">
    <property type="entry name" value="Immunoglobulin"/>
    <property type="match status" value="1"/>
</dbReference>
<dbReference type="OrthoDB" id="6353782at2759"/>
<evidence type="ECO:0000259" key="5">
    <source>
        <dbReference type="PROSITE" id="PS50835"/>
    </source>
</evidence>
<dbReference type="RefSeq" id="XP_035868068.1">
    <property type="nucleotide sequence ID" value="XM_036012175.1"/>
</dbReference>
<dbReference type="GO" id="GO:0005886">
    <property type="term" value="C:plasma membrane"/>
    <property type="evidence" value="ECO:0007669"/>
    <property type="project" value="TreeGrafter"/>
</dbReference>
<sequence>MEDAGTYTVVAHFPNSEREIGFGQLDVYEHLRVPVLIASSYGVIENEEDVVLTCYTNGLSVQWLFNGMNLQFTNRMKLSWNSRRLTIDPVKREDAGVYKCKISNPMMWVESRPLELHVLY</sequence>
<evidence type="ECO:0000256" key="1">
    <source>
        <dbReference type="ARBA" id="ARBA00022729"/>
    </source>
</evidence>
<evidence type="ECO:0000313" key="6">
    <source>
        <dbReference type="Proteomes" id="UP000504628"/>
    </source>
</evidence>
<dbReference type="InParanoid" id="A0A7E6CMC1"/>
<feature type="domain" description="Ig-like" evidence="5">
    <location>
        <begin position="34"/>
        <end position="104"/>
    </location>
</feature>
<keyword evidence="2" id="KW-0325">Glycoprotein</keyword>
<dbReference type="PROSITE" id="PS50835">
    <property type="entry name" value="IG_LIKE"/>
    <property type="match status" value="1"/>
</dbReference>
<dbReference type="GO" id="GO:0009986">
    <property type="term" value="C:cell surface"/>
    <property type="evidence" value="ECO:0007669"/>
    <property type="project" value="TreeGrafter"/>
</dbReference>
<dbReference type="SMART" id="SM00409">
    <property type="entry name" value="IG"/>
    <property type="match status" value="1"/>
</dbReference>
<dbReference type="GO" id="GO:0007165">
    <property type="term" value="P:signal transduction"/>
    <property type="evidence" value="ECO:0007669"/>
    <property type="project" value="TreeGrafter"/>
</dbReference>
<dbReference type="PANTHER" id="PTHR44427">
    <property type="entry name" value="CARCINOEMBRYONIC ANTIGEN-RELATED CELL ADHESION MOLECULE 19"/>
    <property type="match status" value="1"/>
</dbReference>
<keyword evidence="1" id="KW-0732">Signal</keyword>
<proteinExistence type="inferred from homology"/>
<gene>
    <name evidence="7" type="primary">LOC118497525</name>
</gene>
<dbReference type="Pfam" id="PF07679">
    <property type="entry name" value="I-set"/>
    <property type="match status" value="1"/>
</dbReference>
<dbReference type="InterPro" id="IPR036179">
    <property type="entry name" value="Ig-like_dom_sf"/>
</dbReference>
<organism evidence="6 7">
    <name type="scientific">Phyllostomus discolor</name>
    <name type="common">pale spear-nosed bat</name>
    <dbReference type="NCBI Taxonomy" id="89673"/>
    <lineage>
        <taxon>Eukaryota</taxon>
        <taxon>Metazoa</taxon>
        <taxon>Chordata</taxon>
        <taxon>Craniata</taxon>
        <taxon>Vertebrata</taxon>
        <taxon>Euteleostomi</taxon>
        <taxon>Mammalia</taxon>
        <taxon>Eutheria</taxon>
        <taxon>Laurasiatheria</taxon>
        <taxon>Chiroptera</taxon>
        <taxon>Yangochiroptera</taxon>
        <taxon>Phyllostomidae</taxon>
        <taxon>Phyllostominae</taxon>
        <taxon>Phyllostomus</taxon>
    </lineage>
</organism>
<dbReference type="InterPro" id="IPR003599">
    <property type="entry name" value="Ig_sub"/>
</dbReference>
<dbReference type="PANTHER" id="PTHR44427:SF1">
    <property type="entry name" value="CARCINOEMBRYONIC ANTIGEN-RELATED CELL ADHESION MOLECULE 1"/>
    <property type="match status" value="1"/>
</dbReference>
<evidence type="ECO:0000256" key="4">
    <source>
        <dbReference type="ARBA" id="ARBA00038222"/>
    </source>
</evidence>